<dbReference type="GO" id="GO:0006221">
    <property type="term" value="P:pyrimidine nucleotide biosynthetic process"/>
    <property type="evidence" value="ECO:0007669"/>
    <property type="project" value="InterPro"/>
</dbReference>
<dbReference type="SUPFAM" id="SSF52343">
    <property type="entry name" value="Ferredoxin reductase-like, C-terminal NADP-linked domain"/>
    <property type="match status" value="1"/>
</dbReference>
<keyword evidence="8 11" id="KW-0411">Iron-sulfur</keyword>
<evidence type="ECO:0000256" key="8">
    <source>
        <dbReference type="ARBA" id="ARBA00023014"/>
    </source>
</evidence>
<keyword evidence="1" id="KW-0813">Transport</keyword>
<name>A0A2H0LZV2_9BACT</name>
<keyword evidence="7 11" id="KW-0408">Iron</keyword>
<dbReference type="GO" id="GO:0016491">
    <property type="term" value="F:oxidoreductase activity"/>
    <property type="evidence" value="ECO:0007669"/>
    <property type="project" value="InterPro"/>
</dbReference>
<keyword evidence="3 11" id="KW-0001">2Fe-2S</keyword>
<evidence type="ECO:0000256" key="9">
    <source>
        <dbReference type="ARBA" id="ARBA00034078"/>
    </source>
</evidence>
<dbReference type="PRINTS" id="PR00410">
    <property type="entry name" value="PHEHYDRXLASE"/>
</dbReference>
<dbReference type="InterPro" id="IPR050353">
    <property type="entry name" value="PyrK_electron_transfer"/>
</dbReference>
<dbReference type="PRINTS" id="PR00371">
    <property type="entry name" value="FPNCR"/>
</dbReference>
<dbReference type="InterPro" id="IPR001433">
    <property type="entry name" value="OxRdtase_FAD/NAD-bd"/>
</dbReference>
<dbReference type="PROSITE" id="PS51384">
    <property type="entry name" value="FAD_FR"/>
    <property type="match status" value="1"/>
</dbReference>
<dbReference type="InterPro" id="IPR012165">
    <property type="entry name" value="Cyt_c3_hydrogenase_gsu"/>
</dbReference>
<feature type="binding site" evidence="11">
    <location>
        <position position="236"/>
    </location>
    <ligand>
        <name>[2Fe-2S] cluster</name>
        <dbReference type="ChEBI" id="CHEBI:190135"/>
    </ligand>
</feature>
<evidence type="ECO:0000256" key="10">
    <source>
        <dbReference type="PIRSR" id="PIRSR006816-1"/>
    </source>
</evidence>
<comment type="cofactor">
    <cofactor evidence="11">
        <name>[2Fe-2S] cluster</name>
        <dbReference type="ChEBI" id="CHEBI:190135"/>
    </cofactor>
    <text evidence="11">Binds 1 [2Fe-2S] cluster per subunit.</text>
</comment>
<feature type="binding site" evidence="11">
    <location>
        <position position="241"/>
    </location>
    <ligand>
        <name>[2Fe-2S] cluster</name>
        <dbReference type="ChEBI" id="CHEBI:190135"/>
    </ligand>
</feature>
<dbReference type="Gene3D" id="3.40.50.80">
    <property type="entry name" value="Nucleotide-binding domain of ferredoxin-NADP reductase (FNR) module"/>
    <property type="match status" value="1"/>
</dbReference>
<evidence type="ECO:0000259" key="12">
    <source>
        <dbReference type="PROSITE" id="PS51384"/>
    </source>
</evidence>
<dbReference type="Pfam" id="PF00970">
    <property type="entry name" value="FAD_binding_6"/>
    <property type="match status" value="1"/>
</dbReference>
<reference evidence="13 14" key="1">
    <citation type="submission" date="2017-09" db="EMBL/GenBank/DDBJ databases">
        <title>Depth-based differentiation of microbial function through sediment-hosted aquifers and enrichment of novel symbionts in the deep terrestrial subsurface.</title>
        <authorList>
            <person name="Probst A.J."/>
            <person name="Ladd B."/>
            <person name="Jarett J.K."/>
            <person name="Geller-Mcgrath D.E."/>
            <person name="Sieber C.M."/>
            <person name="Emerson J.B."/>
            <person name="Anantharaman K."/>
            <person name="Thomas B.C."/>
            <person name="Malmstrom R."/>
            <person name="Stieglmeier M."/>
            <person name="Klingl A."/>
            <person name="Woyke T."/>
            <person name="Ryan C.M."/>
            <person name="Banfield J.F."/>
        </authorList>
    </citation>
    <scope>NUCLEOTIDE SEQUENCE [LARGE SCALE GENOMIC DNA]</scope>
    <source>
        <strain evidence="13">CG11_big_fil_rev_8_21_14_0_20_42_13</strain>
    </source>
</reference>
<evidence type="ECO:0000313" key="14">
    <source>
        <dbReference type="Proteomes" id="UP000229641"/>
    </source>
</evidence>
<dbReference type="GO" id="GO:0051537">
    <property type="term" value="F:2 iron, 2 sulfur cluster binding"/>
    <property type="evidence" value="ECO:0007669"/>
    <property type="project" value="UniProtKB-KW"/>
</dbReference>
<feature type="binding site" evidence="11">
    <location>
        <position position="244"/>
    </location>
    <ligand>
        <name>[2Fe-2S] cluster</name>
        <dbReference type="ChEBI" id="CHEBI:190135"/>
    </ligand>
</feature>
<feature type="binding site" evidence="11">
    <location>
        <position position="252"/>
    </location>
    <ligand>
        <name>[2Fe-2S] cluster</name>
        <dbReference type="ChEBI" id="CHEBI:190135"/>
    </ligand>
</feature>
<comment type="caution">
    <text evidence="13">The sequence shown here is derived from an EMBL/GenBank/DDBJ whole genome shotgun (WGS) entry which is preliminary data.</text>
</comment>
<dbReference type="AlphaFoldDB" id="A0A2H0LZV2"/>
<keyword evidence="4 11" id="KW-0479">Metal-binding</keyword>
<evidence type="ECO:0000256" key="3">
    <source>
        <dbReference type="ARBA" id="ARBA00022714"/>
    </source>
</evidence>
<evidence type="ECO:0000256" key="7">
    <source>
        <dbReference type="ARBA" id="ARBA00023004"/>
    </source>
</evidence>
<gene>
    <name evidence="13" type="ORF">COV72_00570</name>
</gene>
<evidence type="ECO:0000256" key="5">
    <source>
        <dbReference type="ARBA" id="ARBA00022827"/>
    </source>
</evidence>
<dbReference type="InterPro" id="IPR001709">
    <property type="entry name" value="Flavoprot_Pyr_Nucl_cyt_Rdtase"/>
</dbReference>
<keyword evidence="5 10" id="KW-0274">FAD</keyword>
<dbReference type="PANTHER" id="PTHR43513:SF1">
    <property type="entry name" value="ANAEROBIC SULFITE REDUCTASE SUBUNIT B"/>
    <property type="match status" value="1"/>
</dbReference>
<comment type="cofactor">
    <cofactor evidence="10">
        <name>FAD</name>
        <dbReference type="ChEBI" id="CHEBI:57692"/>
    </cofactor>
    <text evidence="10">Binds 1 FAD per subunit.</text>
</comment>
<protein>
    <submittedName>
        <fullName evidence="13">Hydrogenase</fullName>
    </submittedName>
</protein>
<sequence length="270" mass="29878">MFNRDLYNPKMFVIEKVESLAPDMKLFRILISKSEYQPGQFAQLSVLGVGEVPISIASSPTQKGCLEFLVRKVGKVTSAIHALKKGDKIGIRGPYGNNFPLEEAQGKEIIFLSGGCGLAPLRSLIRYCLDKRDKYGDITILYGARTEKEIIFKKEIDSWKKLPGIKVYISLEKGPAPGDFTIGVVTALFDRLRNLENKKIFMCGSPLMVRFAAGGLLKLGATNENIFVSLERYMKCGVGKCGHCYVGGKYVCTDGPVFSYREARRLGVEG</sequence>
<dbReference type="CDD" id="cd06221">
    <property type="entry name" value="sulfite_reductase_like"/>
    <property type="match status" value="1"/>
</dbReference>
<dbReference type="InterPro" id="IPR008333">
    <property type="entry name" value="Cbr1-like_FAD-bd_dom"/>
</dbReference>
<dbReference type="PIRSF" id="PIRSF006816">
    <property type="entry name" value="Cyc3_hyd_g"/>
    <property type="match status" value="1"/>
</dbReference>
<dbReference type="InterPro" id="IPR039261">
    <property type="entry name" value="FNR_nucleotide-bd"/>
</dbReference>
<feature type="binding site" evidence="10">
    <location>
        <begin position="69"/>
        <end position="71"/>
    </location>
    <ligand>
        <name>FAD</name>
        <dbReference type="ChEBI" id="CHEBI:57692"/>
    </ligand>
</feature>
<dbReference type="Pfam" id="PF00175">
    <property type="entry name" value="NAD_binding_1"/>
    <property type="match status" value="1"/>
</dbReference>
<dbReference type="GO" id="GO:0046872">
    <property type="term" value="F:metal ion binding"/>
    <property type="evidence" value="ECO:0007669"/>
    <property type="project" value="UniProtKB-KW"/>
</dbReference>
<dbReference type="EMBL" id="PCWA01000010">
    <property type="protein sequence ID" value="PIQ89916.1"/>
    <property type="molecule type" value="Genomic_DNA"/>
</dbReference>
<evidence type="ECO:0000256" key="6">
    <source>
        <dbReference type="ARBA" id="ARBA00022982"/>
    </source>
</evidence>
<keyword evidence="6" id="KW-0249">Electron transport</keyword>
<evidence type="ECO:0000256" key="2">
    <source>
        <dbReference type="ARBA" id="ARBA00022630"/>
    </source>
</evidence>
<dbReference type="PANTHER" id="PTHR43513">
    <property type="entry name" value="DIHYDROOROTATE DEHYDROGENASE B (NAD(+)), ELECTRON TRANSFER SUBUNIT"/>
    <property type="match status" value="1"/>
</dbReference>
<dbReference type="Gene3D" id="2.40.30.10">
    <property type="entry name" value="Translation factors"/>
    <property type="match status" value="1"/>
</dbReference>
<dbReference type="Proteomes" id="UP000229641">
    <property type="component" value="Unassembled WGS sequence"/>
</dbReference>
<dbReference type="InterPro" id="IPR017938">
    <property type="entry name" value="Riboflavin_synthase-like_b-brl"/>
</dbReference>
<evidence type="ECO:0000313" key="13">
    <source>
        <dbReference type="EMBL" id="PIQ89916.1"/>
    </source>
</evidence>
<dbReference type="InterPro" id="IPR037117">
    <property type="entry name" value="Dihydroorotate_DH_ele_sf"/>
</dbReference>
<dbReference type="SUPFAM" id="SSF63380">
    <property type="entry name" value="Riboflavin synthase domain-like"/>
    <property type="match status" value="1"/>
</dbReference>
<dbReference type="InterPro" id="IPR017927">
    <property type="entry name" value="FAD-bd_FR_type"/>
</dbReference>
<evidence type="ECO:0000256" key="1">
    <source>
        <dbReference type="ARBA" id="ARBA00022448"/>
    </source>
</evidence>
<keyword evidence="2 10" id="KW-0285">Flavoprotein</keyword>
<dbReference type="Gene3D" id="2.10.240.10">
    <property type="entry name" value="Dihydroorotate dehydrogenase, electron transfer subunit"/>
    <property type="match status" value="1"/>
</dbReference>
<feature type="domain" description="FAD-binding FR-type" evidence="12">
    <location>
        <begin position="7"/>
        <end position="101"/>
    </location>
</feature>
<proteinExistence type="predicted"/>
<organism evidence="13 14">
    <name type="scientific">Candidatus Ghiorseimicrobium undicola</name>
    <dbReference type="NCBI Taxonomy" id="1974746"/>
    <lineage>
        <taxon>Bacteria</taxon>
        <taxon>Pseudomonadati</taxon>
        <taxon>Candidatus Omnitrophota</taxon>
        <taxon>Candidatus Ghiorseimicrobium</taxon>
    </lineage>
</organism>
<dbReference type="InterPro" id="IPR019480">
    <property type="entry name" value="Dihydroorotate_DH_Fe-S-bd"/>
</dbReference>
<evidence type="ECO:0000256" key="11">
    <source>
        <dbReference type="PIRSR" id="PIRSR006816-2"/>
    </source>
</evidence>
<accession>A0A2H0LZV2</accession>
<comment type="cofactor">
    <cofactor evidence="9">
        <name>[2Fe-2S] cluster</name>
        <dbReference type="ChEBI" id="CHEBI:190135"/>
    </cofactor>
</comment>
<evidence type="ECO:0000256" key="4">
    <source>
        <dbReference type="ARBA" id="ARBA00022723"/>
    </source>
</evidence>
<dbReference type="Pfam" id="PF10418">
    <property type="entry name" value="DHODB_Fe-S_bind"/>
    <property type="match status" value="1"/>
</dbReference>
<dbReference type="GO" id="GO:0050660">
    <property type="term" value="F:flavin adenine dinucleotide binding"/>
    <property type="evidence" value="ECO:0007669"/>
    <property type="project" value="InterPro"/>
</dbReference>